<dbReference type="EMBL" id="UYYA01003966">
    <property type="protein sequence ID" value="VDM58243.1"/>
    <property type="molecule type" value="Genomic_DNA"/>
</dbReference>
<gene>
    <name evidence="4" type="ORF">ACOC_LOCUS6658</name>
</gene>
<evidence type="ECO:0000313" key="6">
    <source>
        <dbReference type="WBParaSite" id="ACOC_0000665701-mRNA-1"/>
    </source>
</evidence>
<accession>A0A158PHQ1</accession>
<name>A0A158PHQ1_ANGCS</name>
<dbReference type="PROSITE" id="PS50951">
    <property type="entry name" value="SARAH"/>
    <property type="match status" value="1"/>
</dbReference>
<dbReference type="SUPFAM" id="SSF51045">
    <property type="entry name" value="WW domain"/>
    <property type="match status" value="2"/>
</dbReference>
<dbReference type="OrthoDB" id="5339429at2759"/>
<dbReference type="InterPro" id="IPR030030">
    <property type="entry name" value="Sav"/>
</dbReference>
<dbReference type="OMA" id="QYEHPGI"/>
<keyword evidence="5" id="KW-1185">Reference proteome</keyword>
<proteinExistence type="predicted"/>
<dbReference type="WBParaSite" id="ACOC_0000665701-mRNA-1">
    <property type="protein sequence ID" value="ACOC_0000665701-mRNA-1"/>
    <property type="gene ID" value="ACOC_0000665701"/>
</dbReference>
<sequence>MFSWTRKQQLPSHIEGTQGLYVRRASPPRVPSLSSHTRTLAKKSSIAVDVSTSNNTGCAQDSSTTSQPSHSELRANKGEPVTLYADGPTVRPHSDSALSVTSTTSLPPSHGHLMVNHIDSTEERRSPMGNLSSQSFSDPSRREYLRKPLTSSHSIGNVESFMDHLSAQSSTAVQQRFVSLQSLPGQRRQLGSSIIGDNCLVSGTPQQDELPLPPNWAVEVTPDGYRYYVDHNTCRTHWIHPLARENLPPGWNKIFQHNTGVIYYNEMDGRSQVEHPGLAQPVNQSVNQPIVPINRTESMMVASHRAESAVEHLNIIHHEEVPEWLMIYSQADTSLDHLLEWDLFNTMQLEQYEEMMLKLYKQEVIDTVRRYERMRAVLNLEIVRRTQPHPRNE</sequence>
<dbReference type="GO" id="GO:0006915">
    <property type="term" value="P:apoptotic process"/>
    <property type="evidence" value="ECO:0007669"/>
    <property type="project" value="InterPro"/>
</dbReference>
<feature type="compositionally biased region" description="Polar residues" evidence="1">
    <location>
        <begin position="129"/>
        <end position="138"/>
    </location>
</feature>
<feature type="region of interest" description="Disordered" evidence="1">
    <location>
        <begin position="87"/>
        <end position="141"/>
    </location>
</feature>
<dbReference type="InterPro" id="IPR011524">
    <property type="entry name" value="SARAH_dom"/>
</dbReference>
<dbReference type="Pfam" id="PF00397">
    <property type="entry name" value="WW"/>
    <property type="match status" value="1"/>
</dbReference>
<feature type="compositionally biased region" description="Polar residues" evidence="1">
    <location>
        <begin position="50"/>
        <end position="70"/>
    </location>
</feature>
<reference evidence="4 5" key="2">
    <citation type="submission" date="2018-11" db="EMBL/GenBank/DDBJ databases">
        <authorList>
            <consortium name="Pathogen Informatics"/>
        </authorList>
    </citation>
    <scope>NUCLEOTIDE SEQUENCE [LARGE SCALE GENOMIC DNA]</scope>
    <source>
        <strain evidence="4 5">Costa Rica</strain>
    </source>
</reference>
<feature type="domain" description="WW" evidence="2">
    <location>
        <begin position="245"/>
        <end position="278"/>
    </location>
</feature>
<dbReference type="InterPro" id="IPR036020">
    <property type="entry name" value="WW_dom_sf"/>
</dbReference>
<dbReference type="Gene3D" id="2.20.70.10">
    <property type="match status" value="1"/>
</dbReference>
<dbReference type="PANTHER" id="PTHR47522:SF2">
    <property type="entry name" value="PROTEIN SALVADOR HOMOLOG 1"/>
    <property type="match status" value="1"/>
</dbReference>
<evidence type="ECO:0000256" key="1">
    <source>
        <dbReference type="SAM" id="MobiDB-lite"/>
    </source>
</evidence>
<reference evidence="6" key="1">
    <citation type="submission" date="2016-04" db="UniProtKB">
        <authorList>
            <consortium name="WormBaseParasite"/>
        </authorList>
    </citation>
    <scope>IDENTIFICATION</scope>
</reference>
<evidence type="ECO:0000259" key="3">
    <source>
        <dbReference type="PROSITE" id="PS50951"/>
    </source>
</evidence>
<dbReference type="CDD" id="cd21433">
    <property type="entry name" value="SARAH_Sav"/>
    <property type="match status" value="1"/>
</dbReference>
<dbReference type="PANTHER" id="PTHR47522">
    <property type="entry name" value="SALVADOR FAMILY WW DOMAIN-CONTAINING PROTEIN 1"/>
    <property type="match status" value="1"/>
</dbReference>
<dbReference type="AlphaFoldDB" id="A0A158PHQ1"/>
<feature type="domain" description="SARAH" evidence="3">
    <location>
        <begin position="338"/>
        <end position="385"/>
    </location>
</feature>
<protein>
    <submittedName>
        <fullName evidence="6">WW domain-containing protein</fullName>
    </submittedName>
</protein>
<organism evidence="6">
    <name type="scientific">Angiostrongylus costaricensis</name>
    <name type="common">Nematode worm</name>
    <dbReference type="NCBI Taxonomy" id="334426"/>
    <lineage>
        <taxon>Eukaryota</taxon>
        <taxon>Metazoa</taxon>
        <taxon>Ecdysozoa</taxon>
        <taxon>Nematoda</taxon>
        <taxon>Chromadorea</taxon>
        <taxon>Rhabditida</taxon>
        <taxon>Rhabditina</taxon>
        <taxon>Rhabditomorpha</taxon>
        <taxon>Strongyloidea</taxon>
        <taxon>Metastrongylidae</taxon>
        <taxon>Angiostrongylus</taxon>
    </lineage>
</organism>
<dbReference type="GO" id="GO:0005829">
    <property type="term" value="C:cytosol"/>
    <property type="evidence" value="ECO:0007669"/>
    <property type="project" value="TreeGrafter"/>
</dbReference>
<dbReference type="GO" id="GO:0008285">
    <property type="term" value="P:negative regulation of cell population proliferation"/>
    <property type="evidence" value="ECO:0007669"/>
    <property type="project" value="TreeGrafter"/>
</dbReference>
<dbReference type="PROSITE" id="PS50020">
    <property type="entry name" value="WW_DOMAIN_2"/>
    <property type="match status" value="2"/>
</dbReference>
<dbReference type="GO" id="GO:0035329">
    <property type="term" value="P:hippo signaling"/>
    <property type="evidence" value="ECO:0007669"/>
    <property type="project" value="InterPro"/>
</dbReference>
<evidence type="ECO:0000259" key="2">
    <source>
        <dbReference type="PROSITE" id="PS50020"/>
    </source>
</evidence>
<feature type="region of interest" description="Disordered" evidence="1">
    <location>
        <begin position="15"/>
        <end position="73"/>
    </location>
</feature>
<dbReference type="STRING" id="334426.A0A158PHQ1"/>
<evidence type="ECO:0000313" key="4">
    <source>
        <dbReference type="EMBL" id="VDM58243.1"/>
    </source>
</evidence>
<dbReference type="GO" id="GO:0043065">
    <property type="term" value="P:positive regulation of apoptotic process"/>
    <property type="evidence" value="ECO:0007669"/>
    <property type="project" value="TreeGrafter"/>
</dbReference>
<dbReference type="CDD" id="cd00201">
    <property type="entry name" value="WW"/>
    <property type="match status" value="1"/>
</dbReference>
<feature type="compositionally biased region" description="Low complexity" evidence="1">
    <location>
        <begin position="95"/>
        <end position="109"/>
    </location>
</feature>
<feature type="domain" description="WW" evidence="2">
    <location>
        <begin position="210"/>
        <end position="243"/>
    </location>
</feature>
<evidence type="ECO:0000313" key="5">
    <source>
        <dbReference type="Proteomes" id="UP000267027"/>
    </source>
</evidence>
<dbReference type="Proteomes" id="UP000267027">
    <property type="component" value="Unassembled WGS sequence"/>
</dbReference>
<dbReference type="GO" id="GO:0060090">
    <property type="term" value="F:molecular adaptor activity"/>
    <property type="evidence" value="ECO:0007669"/>
    <property type="project" value="InterPro"/>
</dbReference>
<dbReference type="SMART" id="SM00456">
    <property type="entry name" value="WW"/>
    <property type="match status" value="2"/>
</dbReference>
<dbReference type="InterPro" id="IPR001202">
    <property type="entry name" value="WW_dom"/>
</dbReference>